<dbReference type="Pfam" id="PF08937">
    <property type="entry name" value="ThsB_TIR"/>
    <property type="match status" value="1"/>
</dbReference>
<name>A0A2M7FP72_9BACT</name>
<dbReference type="Proteomes" id="UP000230556">
    <property type="component" value="Unassembled WGS sequence"/>
</dbReference>
<dbReference type="InterPro" id="IPR015032">
    <property type="entry name" value="ThsB__TIR-like_domain"/>
</dbReference>
<feature type="domain" description="Thoeris protein ThsB TIR-like" evidence="1">
    <location>
        <begin position="8"/>
        <end position="102"/>
    </location>
</feature>
<organism evidence="2 3">
    <name type="scientific">Candidatus Collierbacteria bacterium CG17_big_fil_post_rev_8_21_14_2_50_45_7</name>
    <dbReference type="NCBI Taxonomy" id="1974536"/>
    <lineage>
        <taxon>Bacteria</taxon>
        <taxon>Candidatus Collieribacteriota</taxon>
    </lineage>
</organism>
<proteinExistence type="predicted"/>
<dbReference type="SUPFAM" id="SSF52206">
    <property type="entry name" value="Hypothetical protein MTH538"/>
    <property type="match status" value="1"/>
</dbReference>
<protein>
    <recommendedName>
        <fullName evidence="1">Thoeris protein ThsB TIR-like domain-containing protein</fullName>
    </recommendedName>
</protein>
<evidence type="ECO:0000313" key="3">
    <source>
        <dbReference type="Proteomes" id="UP000230556"/>
    </source>
</evidence>
<dbReference type="Gene3D" id="3.40.50.11200">
    <property type="match status" value="1"/>
</dbReference>
<sequence>MTTKRQVFYSFHYKPDCWRASTVRNIGIIEGNKPAPDNDWETITNSGDEAIKKWIKDQMQYRSCTIVLVGNKTADRRWINYEIVKSWDAGMGVVGIYIHGLKNSQELISEKGNNPFDYITHGGTKEKLSTIVKCYNPAGANSKERYDWISRNIANAVEEAIEI</sequence>
<dbReference type="EMBL" id="PFFO01000102">
    <property type="protein sequence ID" value="PIW07769.1"/>
    <property type="molecule type" value="Genomic_DNA"/>
</dbReference>
<gene>
    <name evidence="2" type="ORF">COW38_02350</name>
</gene>
<evidence type="ECO:0000259" key="1">
    <source>
        <dbReference type="Pfam" id="PF08937"/>
    </source>
</evidence>
<feature type="non-terminal residue" evidence="2">
    <location>
        <position position="163"/>
    </location>
</feature>
<dbReference type="InterPro" id="IPR036490">
    <property type="entry name" value="ThsB_TIR-like_sf"/>
</dbReference>
<evidence type="ECO:0000313" key="2">
    <source>
        <dbReference type="EMBL" id="PIW07769.1"/>
    </source>
</evidence>
<comment type="caution">
    <text evidence="2">The sequence shown here is derived from an EMBL/GenBank/DDBJ whole genome shotgun (WGS) entry which is preliminary data.</text>
</comment>
<dbReference type="AlphaFoldDB" id="A0A2M7FP72"/>
<accession>A0A2M7FP72</accession>
<reference evidence="3" key="1">
    <citation type="submission" date="2017-09" db="EMBL/GenBank/DDBJ databases">
        <title>Depth-based differentiation of microbial function through sediment-hosted aquifers and enrichment of novel symbionts in the deep terrestrial subsurface.</title>
        <authorList>
            <person name="Probst A.J."/>
            <person name="Ladd B."/>
            <person name="Jarett J.K."/>
            <person name="Geller-Mcgrath D.E."/>
            <person name="Sieber C.M.K."/>
            <person name="Emerson J.B."/>
            <person name="Anantharaman K."/>
            <person name="Thomas B.C."/>
            <person name="Malmstrom R."/>
            <person name="Stieglmeier M."/>
            <person name="Klingl A."/>
            <person name="Woyke T."/>
            <person name="Ryan C.M."/>
            <person name="Banfield J.F."/>
        </authorList>
    </citation>
    <scope>NUCLEOTIDE SEQUENCE [LARGE SCALE GENOMIC DNA]</scope>
</reference>